<keyword evidence="1 2" id="KW-0694">RNA-binding</keyword>
<dbReference type="RefSeq" id="WP_405287156.1">
    <property type="nucleotide sequence ID" value="NZ_JBBHLI010000007.1"/>
</dbReference>
<gene>
    <name evidence="4" type="ORF">WI372_12265</name>
</gene>
<sequence length="102" mass="11223">MTRMKLNSKQRAFLRSKAHGLKPVVHIGTAGLTDAAIQSLLDAFNTRELLKVRVQEGAPDDAWETADRIVERLDGVSVAQTIGKVMVLYRPFPDGPELKLPG</sequence>
<evidence type="ECO:0000313" key="4">
    <source>
        <dbReference type="EMBL" id="MEK9501757.1"/>
    </source>
</evidence>
<dbReference type="EMBL" id="JBBHLI010000007">
    <property type="protein sequence ID" value="MEK9501757.1"/>
    <property type="molecule type" value="Genomic_DNA"/>
</dbReference>
<dbReference type="PROSITE" id="PS51295">
    <property type="entry name" value="CRM"/>
    <property type="match status" value="1"/>
</dbReference>
<protein>
    <submittedName>
        <fullName evidence="4">YhbY family RNA-binding protein</fullName>
    </submittedName>
</protein>
<dbReference type="InterPro" id="IPR051925">
    <property type="entry name" value="RNA-binding_domain"/>
</dbReference>
<dbReference type="Proteomes" id="UP001484239">
    <property type="component" value="Unassembled WGS sequence"/>
</dbReference>
<feature type="domain" description="CRM" evidence="3">
    <location>
        <begin position="4"/>
        <end position="101"/>
    </location>
</feature>
<dbReference type="InterPro" id="IPR001890">
    <property type="entry name" value="RNA-binding_CRM"/>
</dbReference>
<evidence type="ECO:0000259" key="3">
    <source>
        <dbReference type="PROSITE" id="PS51295"/>
    </source>
</evidence>
<proteinExistence type="predicted"/>
<name>A0ABU9ECB8_9BACT</name>
<keyword evidence="5" id="KW-1185">Reference proteome</keyword>
<evidence type="ECO:0000256" key="2">
    <source>
        <dbReference type="PROSITE-ProRule" id="PRU00626"/>
    </source>
</evidence>
<dbReference type="PANTHER" id="PTHR40065">
    <property type="entry name" value="RNA-BINDING PROTEIN YHBY"/>
    <property type="match status" value="1"/>
</dbReference>
<organism evidence="4 5">
    <name type="scientific">Gaopeijia maritima</name>
    <dbReference type="NCBI Taxonomy" id="3119007"/>
    <lineage>
        <taxon>Bacteria</taxon>
        <taxon>Pseudomonadati</taxon>
        <taxon>Gemmatimonadota</taxon>
        <taxon>Longimicrobiia</taxon>
        <taxon>Gaopeijiales</taxon>
        <taxon>Gaopeijiaceae</taxon>
        <taxon>Gaopeijia</taxon>
    </lineage>
</organism>
<comment type="caution">
    <text evidence="4">The sequence shown here is derived from an EMBL/GenBank/DDBJ whole genome shotgun (WGS) entry which is preliminary data.</text>
</comment>
<dbReference type="PANTHER" id="PTHR40065:SF3">
    <property type="entry name" value="RNA-BINDING PROTEIN YHBY"/>
    <property type="match status" value="1"/>
</dbReference>
<dbReference type="Pfam" id="PF01985">
    <property type="entry name" value="CRS1_YhbY"/>
    <property type="match status" value="1"/>
</dbReference>
<dbReference type="SMART" id="SM01103">
    <property type="entry name" value="CRS1_YhbY"/>
    <property type="match status" value="1"/>
</dbReference>
<dbReference type="SUPFAM" id="SSF75471">
    <property type="entry name" value="YhbY-like"/>
    <property type="match status" value="1"/>
</dbReference>
<evidence type="ECO:0000313" key="5">
    <source>
        <dbReference type="Proteomes" id="UP001484239"/>
    </source>
</evidence>
<evidence type="ECO:0000256" key="1">
    <source>
        <dbReference type="ARBA" id="ARBA00022884"/>
    </source>
</evidence>
<accession>A0ABU9ECB8</accession>
<dbReference type="InterPro" id="IPR035920">
    <property type="entry name" value="YhbY-like_sf"/>
</dbReference>
<dbReference type="Gene3D" id="3.30.110.60">
    <property type="entry name" value="YhbY-like"/>
    <property type="match status" value="1"/>
</dbReference>
<reference evidence="4 5" key="1">
    <citation type="submission" date="2024-02" db="EMBL/GenBank/DDBJ databases">
        <title>A novel Gemmatimonadota bacterium.</title>
        <authorList>
            <person name="Du Z.-J."/>
            <person name="Ye Y.-Q."/>
        </authorList>
    </citation>
    <scope>NUCLEOTIDE SEQUENCE [LARGE SCALE GENOMIC DNA]</scope>
    <source>
        <strain evidence="4 5">DH-20</strain>
    </source>
</reference>